<gene>
    <name evidence="2" type="ORF">OIU79_029125</name>
</gene>
<dbReference type="PANTHER" id="PTHR33168">
    <property type="entry name" value="STRESS INDUCED PROTEIN-RELATED"/>
    <property type="match status" value="1"/>
</dbReference>
<evidence type="ECO:0000313" key="2">
    <source>
        <dbReference type="EMBL" id="KAJ6671851.1"/>
    </source>
</evidence>
<name>A0A9Q0NLF7_SALPP</name>
<feature type="region of interest" description="Disordered" evidence="1">
    <location>
        <begin position="30"/>
        <end position="57"/>
    </location>
</feature>
<dbReference type="EMBL" id="JAPFFK010000740">
    <property type="protein sequence ID" value="KAJ6671851.1"/>
    <property type="molecule type" value="Genomic_DNA"/>
</dbReference>
<reference evidence="2" key="2">
    <citation type="journal article" date="2023" name="Int. J. Mol. Sci.">
        <title>De Novo Assembly and Annotation of 11 Diverse Shrub Willow (Salix) Genomes Reveals Novel Gene Organization in Sex-Linked Regions.</title>
        <authorList>
            <person name="Hyden B."/>
            <person name="Feng K."/>
            <person name="Yates T.B."/>
            <person name="Jawdy S."/>
            <person name="Cereghino C."/>
            <person name="Smart L.B."/>
            <person name="Muchero W."/>
        </authorList>
    </citation>
    <scope>NUCLEOTIDE SEQUENCE</scope>
    <source>
        <tissue evidence="2">Shoot tip</tissue>
    </source>
</reference>
<evidence type="ECO:0000256" key="1">
    <source>
        <dbReference type="SAM" id="MobiDB-lite"/>
    </source>
</evidence>
<proteinExistence type="predicted"/>
<dbReference type="Proteomes" id="UP001151532">
    <property type="component" value="Unassembled WGS sequence"/>
</dbReference>
<feature type="compositionally biased region" description="Basic and acidic residues" evidence="1">
    <location>
        <begin position="48"/>
        <end position="57"/>
    </location>
</feature>
<keyword evidence="3" id="KW-1185">Reference proteome</keyword>
<dbReference type="AlphaFoldDB" id="A0A9Q0NLF7"/>
<comment type="caution">
    <text evidence="2">The sequence shown here is derived from an EMBL/GenBank/DDBJ whole genome shotgun (WGS) entry which is preliminary data.</text>
</comment>
<dbReference type="OrthoDB" id="657187at2759"/>
<feature type="compositionally biased region" description="Basic residues" evidence="1">
    <location>
        <begin position="30"/>
        <end position="43"/>
    </location>
</feature>
<reference evidence="2" key="1">
    <citation type="submission" date="2022-11" db="EMBL/GenBank/DDBJ databases">
        <authorList>
            <person name="Hyden B.L."/>
            <person name="Feng K."/>
            <person name="Yates T."/>
            <person name="Jawdy S."/>
            <person name="Smart L.B."/>
            <person name="Muchero W."/>
        </authorList>
    </citation>
    <scope>NUCLEOTIDE SEQUENCE</scope>
    <source>
        <tissue evidence="2">Shoot tip</tissue>
    </source>
</reference>
<protein>
    <submittedName>
        <fullName evidence="2">STRESS INDUCED PROTEIN-RELATED</fullName>
    </submittedName>
</protein>
<sequence>MASTSQPHSPSSSSLKQKLKSTLCLSSFHKHHHHNHHHHHHRFTVSNSEKHIQQKHDRHVVQEVVNADSREGFLSCVGKHGHRRRHSMSANFHYDATSYALNFDEGKANDESVRVYDPHLMSFSSRLPPSPAS</sequence>
<accession>A0A9Q0NLF7</accession>
<evidence type="ECO:0000313" key="3">
    <source>
        <dbReference type="Proteomes" id="UP001151532"/>
    </source>
</evidence>
<organism evidence="2 3">
    <name type="scientific">Salix purpurea</name>
    <name type="common">Purple osier willow</name>
    <dbReference type="NCBI Taxonomy" id="77065"/>
    <lineage>
        <taxon>Eukaryota</taxon>
        <taxon>Viridiplantae</taxon>
        <taxon>Streptophyta</taxon>
        <taxon>Embryophyta</taxon>
        <taxon>Tracheophyta</taxon>
        <taxon>Spermatophyta</taxon>
        <taxon>Magnoliopsida</taxon>
        <taxon>eudicotyledons</taxon>
        <taxon>Gunneridae</taxon>
        <taxon>Pentapetalae</taxon>
        <taxon>rosids</taxon>
        <taxon>fabids</taxon>
        <taxon>Malpighiales</taxon>
        <taxon>Salicaceae</taxon>
        <taxon>Saliceae</taxon>
        <taxon>Salix</taxon>
    </lineage>
</organism>